<keyword evidence="2" id="KW-0238">DNA-binding</keyword>
<dbReference type="Gene3D" id="2.60.120.10">
    <property type="entry name" value="Jelly Rolls"/>
    <property type="match status" value="1"/>
</dbReference>
<protein>
    <submittedName>
        <fullName evidence="5">Helix-turn-helix transcriptional regulator</fullName>
    </submittedName>
</protein>
<dbReference type="PANTHER" id="PTHR43280">
    <property type="entry name" value="ARAC-FAMILY TRANSCRIPTIONAL REGULATOR"/>
    <property type="match status" value="1"/>
</dbReference>
<comment type="caution">
    <text evidence="5">The sequence shown here is derived from an EMBL/GenBank/DDBJ whole genome shotgun (WGS) entry which is preliminary data.</text>
</comment>
<organism evidence="5 6">
    <name type="scientific">Qingrenia yutianensis</name>
    <dbReference type="NCBI Taxonomy" id="2763676"/>
    <lineage>
        <taxon>Bacteria</taxon>
        <taxon>Bacillati</taxon>
        <taxon>Bacillota</taxon>
        <taxon>Clostridia</taxon>
        <taxon>Eubacteriales</taxon>
        <taxon>Oscillospiraceae</taxon>
        <taxon>Qingrenia</taxon>
    </lineage>
</organism>
<proteinExistence type="predicted"/>
<dbReference type="InterPro" id="IPR037923">
    <property type="entry name" value="HTH-like"/>
</dbReference>
<dbReference type="Gene3D" id="1.10.10.60">
    <property type="entry name" value="Homeodomain-like"/>
    <property type="match status" value="2"/>
</dbReference>
<dbReference type="PROSITE" id="PS01124">
    <property type="entry name" value="HTH_ARAC_FAMILY_2"/>
    <property type="match status" value="1"/>
</dbReference>
<keyword evidence="6" id="KW-1185">Reference proteome</keyword>
<keyword evidence="3" id="KW-0804">Transcription</keyword>
<gene>
    <name evidence="5" type="ORF">H8706_00590</name>
</gene>
<dbReference type="InterPro" id="IPR014710">
    <property type="entry name" value="RmlC-like_jellyroll"/>
</dbReference>
<evidence type="ECO:0000256" key="3">
    <source>
        <dbReference type="ARBA" id="ARBA00023163"/>
    </source>
</evidence>
<dbReference type="SUPFAM" id="SSF46689">
    <property type="entry name" value="Homeodomain-like"/>
    <property type="match status" value="2"/>
</dbReference>
<dbReference type="SUPFAM" id="SSF51215">
    <property type="entry name" value="Regulatory protein AraC"/>
    <property type="match status" value="1"/>
</dbReference>
<evidence type="ECO:0000313" key="6">
    <source>
        <dbReference type="Proteomes" id="UP000647416"/>
    </source>
</evidence>
<dbReference type="Pfam" id="PF12833">
    <property type="entry name" value="HTH_18"/>
    <property type="match status" value="1"/>
</dbReference>
<dbReference type="SMART" id="SM00342">
    <property type="entry name" value="HTH_ARAC"/>
    <property type="match status" value="1"/>
</dbReference>
<dbReference type="InterPro" id="IPR018060">
    <property type="entry name" value="HTH_AraC"/>
</dbReference>
<feature type="domain" description="HTH araC/xylS-type" evidence="4">
    <location>
        <begin position="177"/>
        <end position="275"/>
    </location>
</feature>
<sequence length="284" mass="32920">MKEKRLMNIVPEVYERGAVFDGEFIVVEKTLKKDTAVGIHWHDYFELEIIVSGIEEVTYNNEKFIASRGNATLMSYCDFHALNHISDVVMINIRFFENSVGKEICDNLLSGIGKFNIKFDEDEIQKIIGCVNRIFEENEKKDKFYYQMSKSILNEIIIDVIRKSTKDSADSAPGTIQQAVNYIRKNFRYDISVESTAKHLKIAPNYFGSVFKKNIGVSFNDYVNTLRLKYACGLLENSDYSIKEIAYFSGFNSIEYFFFIFKKRLFTTPNAYRSTHSKKAKSRI</sequence>
<dbReference type="RefSeq" id="WP_262431081.1">
    <property type="nucleotide sequence ID" value="NZ_JACRTE010000001.1"/>
</dbReference>
<dbReference type="PANTHER" id="PTHR43280:SF10">
    <property type="entry name" value="REGULATORY PROTEIN POCR"/>
    <property type="match status" value="1"/>
</dbReference>
<dbReference type="GO" id="GO:0003700">
    <property type="term" value="F:DNA-binding transcription factor activity"/>
    <property type="evidence" value="ECO:0007669"/>
    <property type="project" value="InterPro"/>
</dbReference>
<evidence type="ECO:0000256" key="2">
    <source>
        <dbReference type="ARBA" id="ARBA00023125"/>
    </source>
</evidence>
<accession>A0A926F422</accession>
<dbReference type="InterPro" id="IPR009057">
    <property type="entry name" value="Homeodomain-like_sf"/>
</dbReference>
<reference evidence="5" key="1">
    <citation type="submission" date="2020-08" db="EMBL/GenBank/DDBJ databases">
        <title>Genome public.</title>
        <authorList>
            <person name="Liu C."/>
            <person name="Sun Q."/>
        </authorList>
    </citation>
    <scope>NUCLEOTIDE SEQUENCE</scope>
    <source>
        <strain evidence="5">NSJ-50</strain>
    </source>
</reference>
<dbReference type="AlphaFoldDB" id="A0A926F422"/>
<dbReference type="Proteomes" id="UP000647416">
    <property type="component" value="Unassembled WGS sequence"/>
</dbReference>
<dbReference type="GO" id="GO:0043565">
    <property type="term" value="F:sequence-specific DNA binding"/>
    <property type="evidence" value="ECO:0007669"/>
    <property type="project" value="InterPro"/>
</dbReference>
<keyword evidence="1" id="KW-0805">Transcription regulation</keyword>
<name>A0A926F422_9FIRM</name>
<evidence type="ECO:0000313" key="5">
    <source>
        <dbReference type="EMBL" id="MBC8595368.1"/>
    </source>
</evidence>
<evidence type="ECO:0000256" key="1">
    <source>
        <dbReference type="ARBA" id="ARBA00023015"/>
    </source>
</evidence>
<evidence type="ECO:0000259" key="4">
    <source>
        <dbReference type="PROSITE" id="PS01124"/>
    </source>
</evidence>
<dbReference type="EMBL" id="JACRTE010000001">
    <property type="protein sequence ID" value="MBC8595368.1"/>
    <property type="molecule type" value="Genomic_DNA"/>
</dbReference>